<comment type="function">
    <text evidence="11">Acts as a component of the essential kinetochore-associated NDC80 complex, which is required for chromosome segregation and spindle checkpoint activity. Required for kinetochore integrity and the organization of stable microtubule binding sites in the outer plate of the kinetochore. The NDC80 complex synergistically enhances the affinity of the SKA1 complex for microtubules and may allow the NDC80 complex to track depolymerizing microtubules.</text>
</comment>
<accession>A0AA36AYV2</accession>
<evidence type="ECO:0000256" key="2">
    <source>
        <dbReference type="ARBA" id="ARBA00013690"/>
    </source>
</evidence>
<name>A0AA36AYV2_OCTVU</name>
<keyword evidence="9 12" id="KW-0131">Cell cycle</keyword>
<gene>
    <name evidence="14" type="ORF">OCTVUL_1B007490</name>
</gene>
<keyword evidence="8 12" id="KW-0539">Nucleus</keyword>
<comment type="subunit">
    <text evidence="12">Component of the NDC80 complex.</text>
</comment>
<evidence type="ECO:0000256" key="6">
    <source>
        <dbReference type="ARBA" id="ARBA00022838"/>
    </source>
</evidence>
<evidence type="ECO:0000256" key="4">
    <source>
        <dbReference type="ARBA" id="ARBA00022618"/>
    </source>
</evidence>
<evidence type="ECO:0000256" key="13">
    <source>
        <dbReference type="SAM" id="MobiDB-lite"/>
    </source>
</evidence>
<dbReference type="Gene3D" id="3.30.160.570">
    <property type="entry name" value="Ncd80 complex, Spc24 subunit"/>
    <property type="match status" value="1"/>
</dbReference>
<evidence type="ECO:0000313" key="14">
    <source>
        <dbReference type="EMBL" id="CAI9724153.1"/>
    </source>
</evidence>
<dbReference type="InterPro" id="IPR013252">
    <property type="entry name" value="Ndc80_Spc24"/>
</dbReference>
<dbReference type="PANTHER" id="PTHR22142">
    <property type="match status" value="1"/>
</dbReference>
<keyword evidence="10 12" id="KW-0137">Centromere</keyword>
<evidence type="ECO:0000256" key="1">
    <source>
        <dbReference type="ARBA" id="ARBA00007804"/>
    </source>
</evidence>
<organism evidence="14 15">
    <name type="scientific">Octopus vulgaris</name>
    <name type="common">Common octopus</name>
    <dbReference type="NCBI Taxonomy" id="6645"/>
    <lineage>
        <taxon>Eukaryota</taxon>
        <taxon>Metazoa</taxon>
        <taxon>Spiralia</taxon>
        <taxon>Lophotrochozoa</taxon>
        <taxon>Mollusca</taxon>
        <taxon>Cephalopoda</taxon>
        <taxon>Coleoidea</taxon>
        <taxon>Octopodiformes</taxon>
        <taxon>Octopoda</taxon>
        <taxon>Incirrata</taxon>
        <taxon>Octopodidae</taxon>
        <taxon>Octopus</taxon>
    </lineage>
</organism>
<keyword evidence="4 12" id="KW-0132">Cell division</keyword>
<dbReference type="AlphaFoldDB" id="A0AA36AYV2"/>
<dbReference type="PANTHER" id="PTHR22142:SF2">
    <property type="entry name" value="KINETOCHORE PROTEIN SPC24"/>
    <property type="match status" value="1"/>
</dbReference>
<evidence type="ECO:0000256" key="12">
    <source>
        <dbReference type="RuleBase" id="RU368011"/>
    </source>
</evidence>
<feature type="region of interest" description="Disordered" evidence="13">
    <location>
        <begin position="55"/>
        <end position="74"/>
    </location>
</feature>
<dbReference type="GO" id="GO:0005634">
    <property type="term" value="C:nucleus"/>
    <property type="evidence" value="ECO:0007669"/>
    <property type="project" value="UniProtKB-SubCell"/>
</dbReference>
<sequence length="190" mass="22404">MENLLNCVDEVMMQLNDTSAEKEYLTEILKDLKENEENLRKSKEAMQNDLTSLEKQVKRQNEEQGEKSVVTPKEKEIHLQVERAKQHRQDAGLELEKYVTDMQQCQEQLSKLSVDRENICDKNSTQLEKIKYDIDLYTHITGIRWQYDCEADDIKGYISKHGFLKPFTLNSRKNSGFFVANYLWDLMEES</sequence>
<dbReference type="GO" id="GO:0031262">
    <property type="term" value="C:Ndc80 complex"/>
    <property type="evidence" value="ECO:0007669"/>
    <property type="project" value="TreeGrafter"/>
</dbReference>
<proteinExistence type="inferred from homology"/>
<evidence type="ECO:0000256" key="3">
    <source>
        <dbReference type="ARBA" id="ARBA00022454"/>
    </source>
</evidence>
<evidence type="ECO:0000256" key="9">
    <source>
        <dbReference type="ARBA" id="ARBA00023306"/>
    </source>
</evidence>
<evidence type="ECO:0000313" key="15">
    <source>
        <dbReference type="Proteomes" id="UP001162480"/>
    </source>
</evidence>
<evidence type="ECO:0000256" key="11">
    <source>
        <dbReference type="ARBA" id="ARBA00045419"/>
    </source>
</evidence>
<dbReference type="GO" id="GO:0008017">
    <property type="term" value="F:microtubule binding"/>
    <property type="evidence" value="ECO:0007669"/>
    <property type="project" value="TreeGrafter"/>
</dbReference>
<dbReference type="GO" id="GO:0007059">
    <property type="term" value="P:chromosome segregation"/>
    <property type="evidence" value="ECO:0007669"/>
    <property type="project" value="TreeGrafter"/>
</dbReference>
<evidence type="ECO:0000256" key="8">
    <source>
        <dbReference type="ARBA" id="ARBA00023242"/>
    </source>
</evidence>
<keyword evidence="7" id="KW-0175">Coiled coil</keyword>
<comment type="subcellular location">
    <subcellularLocation>
        <location evidence="12">Nucleus</location>
    </subcellularLocation>
    <subcellularLocation>
        <location evidence="12">Chromosome</location>
        <location evidence="12">Centromere</location>
        <location evidence="12">Kinetochore</location>
    </subcellularLocation>
</comment>
<evidence type="ECO:0000256" key="7">
    <source>
        <dbReference type="ARBA" id="ARBA00023054"/>
    </source>
</evidence>
<reference evidence="14" key="1">
    <citation type="submission" date="2023-08" db="EMBL/GenBank/DDBJ databases">
        <authorList>
            <person name="Alioto T."/>
            <person name="Alioto T."/>
            <person name="Gomez Garrido J."/>
        </authorList>
    </citation>
    <scope>NUCLEOTIDE SEQUENCE</scope>
</reference>
<keyword evidence="3 12" id="KW-0158">Chromosome</keyword>
<comment type="similarity">
    <text evidence="1 12">Belongs to the SPC24 family.</text>
</comment>
<dbReference type="Pfam" id="PF08286">
    <property type="entry name" value="Spc24"/>
    <property type="match status" value="1"/>
</dbReference>
<evidence type="ECO:0000256" key="5">
    <source>
        <dbReference type="ARBA" id="ARBA00022776"/>
    </source>
</evidence>
<keyword evidence="6 12" id="KW-0995">Kinetochore</keyword>
<dbReference type="GO" id="GO:0051301">
    <property type="term" value="P:cell division"/>
    <property type="evidence" value="ECO:0007669"/>
    <property type="project" value="UniProtKB-UniRule"/>
</dbReference>
<dbReference type="Proteomes" id="UP001162480">
    <property type="component" value="Chromosome 6"/>
</dbReference>
<keyword evidence="15" id="KW-1185">Reference proteome</keyword>
<evidence type="ECO:0000256" key="10">
    <source>
        <dbReference type="ARBA" id="ARBA00023328"/>
    </source>
</evidence>
<keyword evidence="5 12" id="KW-0498">Mitosis</keyword>
<protein>
    <recommendedName>
        <fullName evidence="2 12">Kinetochore protein Spc24</fullName>
    </recommendedName>
</protein>
<dbReference type="EMBL" id="OX597819">
    <property type="protein sequence ID" value="CAI9724153.1"/>
    <property type="molecule type" value="Genomic_DNA"/>
</dbReference>